<name>A0A849HFY0_9MICO</name>
<proteinExistence type="predicted"/>
<gene>
    <name evidence="2" type="ORF">HJG52_05780</name>
</gene>
<keyword evidence="1" id="KW-1133">Transmembrane helix</keyword>
<keyword evidence="1" id="KW-0812">Transmembrane</keyword>
<accession>A0A849HFY0</accession>
<comment type="caution">
    <text evidence="2">The sequence shown here is derived from an EMBL/GenBank/DDBJ whole genome shotgun (WGS) entry which is preliminary data.</text>
</comment>
<dbReference type="SUPFAM" id="SSF82171">
    <property type="entry name" value="DPP6 N-terminal domain-like"/>
    <property type="match status" value="1"/>
</dbReference>
<reference evidence="2 3" key="1">
    <citation type="submission" date="2020-04" db="EMBL/GenBank/DDBJ databases">
        <title>Knoellia sp. isolate from air conditioner.</title>
        <authorList>
            <person name="Chea S."/>
            <person name="Kim D.-U."/>
        </authorList>
    </citation>
    <scope>NUCLEOTIDE SEQUENCE [LARGE SCALE GENOMIC DNA]</scope>
    <source>
        <strain evidence="2 3">DB2414S</strain>
    </source>
</reference>
<dbReference type="Proteomes" id="UP000588586">
    <property type="component" value="Unassembled WGS sequence"/>
</dbReference>
<keyword evidence="1" id="KW-0472">Membrane</keyword>
<evidence type="ECO:0000256" key="1">
    <source>
        <dbReference type="SAM" id="Phobius"/>
    </source>
</evidence>
<organism evidence="2 3">
    <name type="scientific">Knoellia koreensis</name>
    <dbReference type="NCBI Taxonomy" id="2730921"/>
    <lineage>
        <taxon>Bacteria</taxon>
        <taxon>Bacillati</taxon>
        <taxon>Actinomycetota</taxon>
        <taxon>Actinomycetes</taxon>
        <taxon>Micrococcales</taxon>
        <taxon>Intrasporangiaceae</taxon>
        <taxon>Knoellia</taxon>
    </lineage>
</organism>
<sequence length="349" mass="36616">MSLDELARSAAADLWADTERTLDVETGLSALHHARNRRRVGWAVAAVAATVIALLVLTTPWPRRQALPATPPRPTTVETLVFQDGMAGLTALGGSLPTLTAKVKANAAASMSFAPDGSALAYSAGDVVHVVDIATGGDRKLGPCRQASCPVAWSPDSSSVVTAAPHALVLIPVGVGTASTVPLPSNWSITGLDVNMAGQVAMTGTAGTSQAVMTVDLDSGHSELVCTFDLHVDVGDPRWLPGGRSFLYLQWRGLQDGHSNDLSVREIRADGKDVRVVAQLGHCECYTPVRPSMDVSPQGRVVVSAVGRDRASVVEVGADRRLTTLFSAPINDSVRWIGTVAWRSVPAPP</sequence>
<protein>
    <submittedName>
        <fullName evidence="2">Uncharacterized protein</fullName>
    </submittedName>
</protein>
<dbReference type="Gene3D" id="2.120.10.30">
    <property type="entry name" value="TolB, C-terminal domain"/>
    <property type="match status" value="1"/>
</dbReference>
<dbReference type="EMBL" id="JABEPQ010000001">
    <property type="protein sequence ID" value="NNM45514.1"/>
    <property type="molecule type" value="Genomic_DNA"/>
</dbReference>
<dbReference type="RefSeq" id="WP_171242523.1">
    <property type="nucleotide sequence ID" value="NZ_JABEPQ010000001.1"/>
</dbReference>
<dbReference type="AlphaFoldDB" id="A0A849HFY0"/>
<dbReference type="InterPro" id="IPR011042">
    <property type="entry name" value="6-blade_b-propeller_TolB-like"/>
</dbReference>
<keyword evidence="3" id="KW-1185">Reference proteome</keyword>
<evidence type="ECO:0000313" key="3">
    <source>
        <dbReference type="Proteomes" id="UP000588586"/>
    </source>
</evidence>
<feature type="transmembrane region" description="Helical" evidence="1">
    <location>
        <begin position="40"/>
        <end position="61"/>
    </location>
</feature>
<evidence type="ECO:0000313" key="2">
    <source>
        <dbReference type="EMBL" id="NNM45514.1"/>
    </source>
</evidence>